<comment type="caution">
    <text evidence="1">The sequence shown here is derived from an EMBL/GenBank/DDBJ whole genome shotgun (WGS) entry which is preliminary data.</text>
</comment>
<keyword evidence="2" id="KW-1185">Reference proteome</keyword>
<dbReference type="EMBL" id="LRGB01018780">
    <property type="protein sequence ID" value="KZR98042.1"/>
    <property type="molecule type" value="Genomic_DNA"/>
</dbReference>
<evidence type="ECO:0000313" key="1">
    <source>
        <dbReference type="EMBL" id="KZR98042.1"/>
    </source>
</evidence>
<protein>
    <submittedName>
        <fullName evidence="1">Uncharacterized protein</fullName>
    </submittedName>
</protein>
<accession>A0A164FQH0</accession>
<evidence type="ECO:0000313" key="2">
    <source>
        <dbReference type="Proteomes" id="UP000076858"/>
    </source>
</evidence>
<dbReference type="Proteomes" id="UP000076858">
    <property type="component" value="Unassembled WGS sequence"/>
</dbReference>
<gene>
    <name evidence="1" type="ORF">APZ42_006739</name>
</gene>
<name>A0A164FQH0_9CRUS</name>
<proteinExistence type="predicted"/>
<sequence length="74" mass="8441">MEPDATQRRVRVARRRFTREQRPVVPNAPEHVLAPVQNQALLEPAVEPPAEELENDALIEVNSTEFYITSTIFS</sequence>
<dbReference type="AlphaFoldDB" id="A0A164FQH0"/>
<organism evidence="1 2">
    <name type="scientific">Daphnia magna</name>
    <dbReference type="NCBI Taxonomy" id="35525"/>
    <lineage>
        <taxon>Eukaryota</taxon>
        <taxon>Metazoa</taxon>
        <taxon>Ecdysozoa</taxon>
        <taxon>Arthropoda</taxon>
        <taxon>Crustacea</taxon>
        <taxon>Branchiopoda</taxon>
        <taxon>Diplostraca</taxon>
        <taxon>Cladocera</taxon>
        <taxon>Anomopoda</taxon>
        <taxon>Daphniidae</taxon>
        <taxon>Daphnia</taxon>
    </lineage>
</organism>
<reference evidence="1 2" key="1">
    <citation type="submission" date="2016-03" db="EMBL/GenBank/DDBJ databases">
        <title>EvidentialGene: Evidence-directed Construction of Genes on Genomes.</title>
        <authorList>
            <person name="Gilbert D.G."/>
            <person name="Choi J.-H."/>
            <person name="Mockaitis K."/>
            <person name="Colbourne J."/>
            <person name="Pfrender M."/>
        </authorList>
    </citation>
    <scope>NUCLEOTIDE SEQUENCE [LARGE SCALE GENOMIC DNA]</scope>
    <source>
        <strain evidence="1 2">Xinb3</strain>
        <tissue evidence="1">Complete organism</tissue>
    </source>
</reference>